<organism evidence="6 7">
    <name type="scientific">Eoetvoesiella caeni</name>
    <dbReference type="NCBI Taxonomy" id="645616"/>
    <lineage>
        <taxon>Bacteria</taxon>
        <taxon>Pseudomonadati</taxon>
        <taxon>Pseudomonadota</taxon>
        <taxon>Betaproteobacteria</taxon>
        <taxon>Burkholderiales</taxon>
        <taxon>Alcaligenaceae</taxon>
        <taxon>Eoetvoesiella</taxon>
    </lineage>
</organism>
<dbReference type="GO" id="GO:0016787">
    <property type="term" value="F:hydrolase activity"/>
    <property type="evidence" value="ECO:0007669"/>
    <property type="project" value="UniProtKB-UniRule"/>
</dbReference>
<dbReference type="PANTHER" id="PTHR14226:SF76">
    <property type="entry name" value="NTE FAMILY PROTEIN RSSA"/>
    <property type="match status" value="1"/>
</dbReference>
<evidence type="ECO:0000313" key="6">
    <source>
        <dbReference type="EMBL" id="RBP42889.1"/>
    </source>
</evidence>
<evidence type="ECO:0000259" key="5">
    <source>
        <dbReference type="PROSITE" id="PS51635"/>
    </source>
</evidence>
<feature type="active site" description="Proton acceptor" evidence="4">
    <location>
        <position position="118"/>
    </location>
</feature>
<dbReference type="SUPFAM" id="SSF52151">
    <property type="entry name" value="FabD/lysophospholipase-like"/>
    <property type="match status" value="1"/>
</dbReference>
<dbReference type="InterPro" id="IPR002641">
    <property type="entry name" value="PNPLA_dom"/>
</dbReference>
<evidence type="ECO:0000256" key="3">
    <source>
        <dbReference type="ARBA" id="ARBA00023098"/>
    </source>
</evidence>
<dbReference type="PROSITE" id="PS51635">
    <property type="entry name" value="PNPLA"/>
    <property type="match status" value="1"/>
</dbReference>
<comment type="caution">
    <text evidence="6">The sequence shown here is derived from an EMBL/GenBank/DDBJ whole genome shotgun (WGS) entry which is preliminary data.</text>
</comment>
<feature type="short sequence motif" description="GXSXG" evidence="4">
    <location>
        <begin position="3"/>
        <end position="7"/>
    </location>
</feature>
<keyword evidence="2 4" id="KW-0442">Lipid degradation</keyword>
<dbReference type="EMBL" id="QNRQ01000001">
    <property type="protein sequence ID" value="RBP42889.1"/>
    <property type="molecule type" value="Genomic_DNA"/>
</dbReference>
<evidence type="ECO:0000256" key="1">
    <source>
        <dbReference type="ARBA" id="ARBA00022801"/>
    </source>
</evidence>
<evidence type="ECO:0000313" key="7">
    <source>
        <dbReference type="Proteomes" id="UP000253628"/>
    </source>
</evidence>
<evidence type="ECO:0000256" key="4">
    <source>
        <dbReference type="PROSITE-ProRule" id="PRU01161"/>
    </source>
</evidence>
<feature type="short sequence motif" description="DGA/G" evidence="4">
    <location>
        <begin position="118"/>
        <end position="120"/>
    </location>
</feature>
<accession>A0A366HIV8</accession>
<name>A0A366HIV8_9BURK</name>
<keyword evidence="1 4" id="KW-0378">Hydrolase</keyword>
<keyword evidence="7" id="KW-1185">Reference proteome</keyword>
<dbReference type="AlphaFoldDB" id="A0A366HIV8"/>
<dbReference type="Proteomes" id="UP000253628">
    <property type="component" value="Unassembled WGS sequence"/>
</dbReference>
<dbReference type="PANTHER" id="PTHR14226">
    <property type="entry name" value="NEUROPATHY TARGET ESTERASE/SWISS CHEESE D.MELANOGASTER"/>
    <property type="match status" value="1"/>
</dbReference>
<evidence type="ECO:0000256" key="2">
    <source>
        <dbReference type="ARBA" id="ARBA00022963"/>
    </source>
</evidence>
<comment type="caution">
    <text evidence="4">Lacks conserved residue(s) required for the propagation of feature annotation.</text>
</comment>
<feature type="domain" description="PNPLA" evidence="5">
    <location>
        <begin position="1"/>
        <end position="131"/>
    </location>
</feature>
<dbReference type="Pfam" id="PF01734">
    <property type="entry name" value="Patatin"/>
    <property type="match status" value="1"/>
</dbReference>
<proteinExistence type="predicted"/>
<dbReference type="GO" id="GO:0016042">
    <property type="term" value="P:lipid catabolic process"/>
    <property type="evidence" value="ECO:0007669"/>
    <property type="project" value="UniProtKB-UniRule"/>
</dbReference>
<reference evidence="6 7" key="1">
    <citation type="submission" date="2018-06" db="EMBL/GenBank/DDBJ databases">
        <title>Genomic Encyclopedia of Type Strains, Phase IV (KMG-IV): sequencing the most valuable type-strain genomes for metagenomic binning, comparative biology and taxonomic classification.</title>
        <authorList>
            <person name="Goeker M."/>
        </authorList>
    </citation>
    <scope>NUCLEOTIDE SEQUENCE [LARGE SCALE GENOMIC DNA]</scope>
    <source>
        <strain evidence="6 7">DSM 25520</strain>
    </source>
</reference>
<sequence>MCGTSIGALVGAAYSVGEIERFKDWAVGLTIKNVVGFMDIALNGGVLKGERLMAFFRQNFIDCSIEDMELPFGAVATALHTGAEVWLRSGSALDAIRASIALPGLFAPVWHSGRLLVDGGLVNPVPVSLAHAMGADIVIAVDLSSDTLGRHLIQPPVKTSKSGSPASEWVRKIKSEVGATLFSDASDEHRLPSVLDVVASSLNIMQVRITRSRMAGEPPDIIITPKLAHLGLLDFHRAQQAIEAGRESVELCLPAIKGLRLRGS</sequence>
<dbReference type="Gene3D" id="3.40.1090.10">
    <property type="entry name" value="Cytosolic phospholipase A2 catalytic domain"/>
    <property type="match status" value="1"/>
</dbReference>
<protein>
    <submittedName>
        <fullName evidence="6">NTE family protein</fullName>
    </submittedName>
</protein>
<feature type="active site" description="Nucleophile" evidence="4">
    <location>
        <position position="5"/>
    </location>
</feature>
<gene>
    <name evidence="6" type="ORF">DFR37_10114</name>
</gene>
<keyword evidence="3 4" id="KW-0443">Lipid metabolism</keyword>
<dbReference type="InterPro" id="IPR050301">
    <property type="entry name" value="NTE"/>
</dbReference>
<dbReference type="InterPro" id="IPR016035">
    <property type="entry name" value="Acyl_Trfase/lysoPLipase"/>
</dbReference>